<reference evidence="1" key="1">
    <citation type="journal article" date="2005" name="Environ. Microbiol.">
        <title>Genetic and functional properties of uncultivated thermophilic crenarchaeotes from a subsurface gold mine as revealed by analysis of genome fragments.</title>
        <authorList>
            <person name="Nunoura T."/>
            <person name="Hirayama H."/>
            <person name="Takami H."/>
            <person name="Oida H."/>
            <person name="Nishi S."/>
            <person name="Shimamura S."/>
            <person name="Suzuki Y."/>
            <person name="Inagaki F."/>
            <person name="Takai K."/>
            <person name="Nealson K.H."/>
            <person name="Horikoshi K."/>
        </authorList>
    </citation>
    <scope>NUCLEOTIDE SEQUENCE</scope>
</reference>
<evidence type="ECO:0000313" key="1">
    <source>
        <dbReference type="EMBL" id="BAL60079.1"/>
    </source>
</evidence>
<organism evidence="1">
    <name type="scientific">Acetithermum autotrophicum</name>
    <dbReference type="NCBI Taxonomy" id="1446466"/>
    <lineage>
        <taxon>Bacteria</taxon>
        <taxon>Candidatus Bipolaricaulota</taxon>
        <taxon>Candidatus Acetithermum</taxon>
    </lineage>
</organism>
<sequence length="59" mass="6003">MTPTVTDVRCEGVSGTGSAAVILGDSTRVFPPEETVSTGDSGLLIRRASIAQTGRGLNP</sequence>
<reference evidence="1" key="2">
    <citation type="journal article" date="2012" name="PLoS ONE">
        <title>A Deeply Branching Thermophilic Bacterium with an Ancient Acetyl-CoA Pathway Dominates a Subsurface Ecosystem.</title>
        <authorList>
            <person name="Takami H."/>
            <person name="Noguchi H."/>
            <person name="Takaki Y."/>
            <person name="Uchiyama I."/>
            <person name="Toyoda A."/>
            <person name="Nishi S."/>
            <person name="Chee G.-J."/>
            <person name="Arai W."/>
            <person name="Nunoura T."/>
            <person name="Itoh T."/>
            <person name="Hattori M."/>
            <person name="Takai K."/>
        </authorList>
    </citation>
    <scope>NUCLEOTIDE SEQUENCE</scope>
</reference>
<gene>
    <name evidence="1" type="ORF">HGMM_OP4C715</name>
</gene>
<proteinExistence type="predicted"/>
<accession>H5SU79</accession>
<dbReference type="AlphaFoldDB" id="H5SU79"/>
<protein>
    <submittedName>
        <fullName evidence="1">Uncharacterized protein</fullName>
    </submittedName>
</protein>
<name>H5SU79_ACEAU</name>
<dbReference type="EMBL" id="AP011803">
    <property type="protein sequence ID" value="BAL60079.1"/>
    <property type="molecule type" value="Genomic_DNA"/>
</dbReference>